<evidence type="ECO:0000256" key="3">
    <source>
        <dbReference type="ARBA" id="ARBA00022801"/>
    </source>
</evidence>
<sequence length="803" mass="91744">MLGARTECVFVYLLEAESRLRCEDPPHEVPSEGKLRDAVIQQKRLQCSGLSSAELHQKQTTALTAPLPPHKRALIIPLVDRDEGKVICLILLTVACKRVRDVQRCSKRPYAQSHNAPAEPKASAQPEDYRELDRKILRLCGELYDLDAASLQLKVINYLMFGRFGQVVETKKSITLQDVSQEERGLLSSMLGFEPNSMLCVPVISQATGQVVALACTFNKLGGQRYMEADEHVIQHCFCYTSTVLTSTLAFQKEQKLKFECQALLQVAKNLFTHLDDVSVLLQEIIVEARNLSNAEICSVFLLDRVSHELVAKVFDGGVVNDDEKEFRIPADQGIAGHVATTGKILNIKDAYSHPLFYRGVDDSTGFRTRNILCFPIKDENEEVIGVAELVNKTNGPWFNRFDEDLATAFSIYCGISIAHSLLYKKVHEAQFRSHLANEMMMYHMKVSEEEVTKLLHSGIEPVQKIHPDFAEFTYTPRSLPDDSTPMGILSMFEDMGFTNTYKIDLHTLARFCLMVKKGYRDPPYHNWMHAFSVSHFCYLLYKNLQLSNYLEDIEILALFVSCMCHDLDHRGTNNSFQVASRHHFAQAIAILNTQGCNIFEKFSRKDYQRMLDLMRDIILATDLAHHLRIFKDLQKMSDVGYNPKNRTHRSLLLCLLMTSCDLSDQTKGWKTTRKIAELIYKEFFSQGDLEKAMGNRPSEMMDREKAYIPELQISFMEHIAMPIYKLLQEIFPRSAELYERVAANREQWTKVSHKFTIRGLPSNNSLDFLDEEFELLQSQGAFGDDSHRMNGCLDDDCDKNDQ</sequence>
<evidence type="ECO:0000256" key="6">
    <source>
        <dbReference type="PIRSR" id="PIRSR623088-3"/>
    </source>
</evidence>
<gene>
    <name evidence="9" type="ORF">ROHU_013762</name>
</gene>
<accession>A0A498L220</accession>
<feature type="binding site" evidence="6">
    <location>
        <position position="567"/>
    </location>
    <ligand>
        <name>Zn(2+)</name>
        <dbReference type="ChEBI" id="CHEBI:29105"/>
        <label>1</label>
    </ligand>
</feature>
<evidence type="ECO:0000256" key="1">
    <source>
        <dbReference type="ARBA" id="ARBA00022535"/>
    </source>
</evidence>
<dbReference type="InterPro" id="IPR002073">
    <property type="entry name" value="PDEase_catalytic_dom"/>
</dbReference>
<dbReference type="GO" id="GO:0046872">
    <property type="term" value="F:metal ion binding"/>
    <property type="evidence" value="ECO:0007669"/>
    <property type="project" value="UniProtKB-KW"/>
</dbReference>
<feature type="binding site" evidence="5">
    <location>
        <position position="567"/>
    </location>
    <ligand>
        <name>AMP</name>
        <dbReference type="ChEBI" id="CHEBI:456215"/>
    </ligand>
</feature>
<evidence type="ECO:0000313" key="10">
    <source>
        <dbReference type="Proteomes" id="UP000290572"/>
    </source>
</evidence>
<dbReference type="GO" id="GO:0007165">
    <property type="term" value="P:signal transduction"/>
    <property type="evidence" value="ECO:0007669"/>
    <property type="project" value="InterPro"/>
</dbReference>
<dbReference type="PROSITE" id="PS00126">
    <property type="entry name" value="PDEASE_I_1"/>
    <property type="match status" value="1"/>
</dbReference>
<keyword evidence="1" id="KW-0140">cGMP</keyword>
<dbReference type="InterPro" id="IPR023088">
    <property type="entry name" value="PDEase"/>
</dbReference>
<dbReference type="SMART" id="SM00471">
    <property type="entry name" value="HDc"/>
    <property type="match status" value="1"/>
</dbReference>
<dbReference type="PROSITE" id="PS51845">
    <property type="entry name" value="PDEASE_I_2"/>
    <property type="match status" value="1"/>
</dbReference>
<dbReference type="STRING" id="84645.A0A498L220"/>
<name>A0A498L220_LABRO</name>
<dbReference type="EMBL" id="QBIY01013532">
    <property type="protein sequence ID" value="RXN02461.1"/>
    <property type="molecule type" value="Genomic_DNA"/>
</dbReference>
<dbReference type="PANTHER" id="PTHR11347">
    <property type="entry name" value="CYCLIC NUCLEOTIDE PHOSPHODIESTERASE"/>
    <property type="match status" value="1"/>
</dbReference>
<comment type="caution">
    <text evidence="9">The sequence shown here is derived from an EMBL/GenBank/DDBJ whole genome shotgun (WGS) entry which is preliminary data.</text>
</comment>
<evidence type="ECO:0000259" key="8">
    <source>
        <dbReference type="PROSITE" id="PS51845"/>
    </source>
</evidence>
<dbReference type="Pfam" id="PF00233">
    <property type="entry name" value="PDEase_I"/>
    <property type="match status" value="1"/>
</dbReference>
<feature type="binding site" evidence="5">
    <location>
        <position position="662"/>
    </location>
    <ligand>
        <name>AMP</name>
        <dbReference type="ChEBI" id="CHEBI:456215"/>
    </ligand>
</feature>
<dbReference type="Pfam" id="PF01590">
    <property type="entry name" value="GAF"/>
    <property type="match status" value="1"/>
</dbReference>
<evidence type="ECO:0007829" key="11">
    <source>
        <dbReference type="PeptideAtlas" id="A0A498L220"/>
    </source>
</evidence>
<keyword evidence="11" id="KW-1267">Proteomics identification</keyword>
<feature type="binding site" evidence="5">
    <location>
        <begin position="526"/>
        <end position="530"/>
    </location>
    <ligand>
        <name>AMP</name>
        <dbReference type="ChEBI" id="CHEBI:456215"/>
    </ligand>
</feature>
<proteinExistence type="evidence at protein level"/>
<dbReference type="AlphaFoldDB" id="A0A498L220"/>
<dbReference type="SMART" id="SM00065">
    <property type="entry name" value="GAF"/>
    <property type="match status" value="2"/>
</dbReference>
<dbReference type="FunFam" id="3.30.450.40:FF:000007">
    <property type="entry name" value="Phosphodiesterase"/>
    <property type="match status" value="1"/>
</dbReference>
<dbReference type="Proteomes" id="UP000290572">
    <property type="component" value="Unassembled WGS sequence"/>
</dbReference>
<dbReference type="FunFam" id="1.10.1300.10:FF:000009">
    <property type="entry name" value="Phosphodiesterase"/>
    <property type="match status" value="1"/>
</dbReference>
<dbReference type="PRINTS" id="PR00387">
    <property type="entry name" value="PDIESTERASE1"/>
</dbReference>
<dbReference type="InterPro" id="IPR023174">
    <property type="entry name" value="PDEase_CS"/>
</dbReference>
<organism evidence="9 10">
    <name type="scientific">Labeo rohita</name>
    <name type="common">Indian major carp</name>
    <name type="synonym">Cyprinus rohita</name>
    <dbReference type="NCBI Taxonomy" id="84645"/>
    <lineage>
        <taxon>Eukaryota</taxon>
        <taxon>Metazoa</taxon>
        <taxon>Chordata</taxon>
        <taxon>Craniata</taxon>
        <taxon>Vertebrata</taxon>
        <taxon>Euteleostomi</taxon>
        <taxon>Actinopterygii</taxon>
        <taxon>Neopterygii</taxon>
        <taxon>Teleostei</taxon>
        <taxon>Ostariophysi</taxon>
        <taxon>Cypriniformes</taxon>
        <taxon>Cyprinidae</taxon>
        <taxon>Labeoninae</taxon>
        <taxon>Labeonini</taxon>
        <taxon>Labeo</taxon>
    </lineage>
</organism>
<evidence type="ECO:0000313" key="9">
    <source>
        <dbReference type="EMBL" id="RXN02461.1"/>
    </source>
</evidence>
<dbReference type="Gene3D" id="1.10.1300.10">
    <property type="entry name" value="3'5'-cyclic nucleotide phosphodiesterase, catalytic domain"/>
    <property type="match status" value="1"/>
</dbReference>
<dbReference type="Gene3D" id="3.30.450.40">
    <property type="match status" value="2"/>
</dbReference>
<dbReference type="InterPro" id="IPR003018">
    <property type="entry name" value="GAF"/>
</dbReference>
<feature type="active site" description="Proton donor" evidence="4">
    <location>
        <position position="526"/>
    </location>
</feature>
<feature type="binding site" evidence="6">
    <location>
        <position position="662"/>
    </location>
    <ligand>
        <name>Zn(2+)</name>
        <dbReference type="ChEBI" id="CHEBI:29105"/>
        <label>1</label>
    </ligand>
</feature>
<evidence type="ECO:0000256" key="5">
    <source>
        <dbReference type="PIRSR" id="PIRSR623088-2"/>
    </source>
</evidence>
<dbReference type="InterPro" id="IPR003607">
    <property type="entry name" value="HD/PDEase_dom"/>
</dbReference>
<feature type="domain" description="PDEase" evidence="8">
    <location>
        <begin position="448"/>
        <end position="756"/>
    </location>
</feature>
<protein>
    <recommendedName>
        <fullName evidence="7">Phosphodiesterase</fullName>
        <ecNumber evidence="7">3.1.4.-</ecNumber>
    </recommendedName>
</protein>
<keyword evidence="3 7" id="KW-0378">Hydrolase</keyword>
<feature type="binding site" evidence="6">
    <location>
        <position position="566"/>
    </location>
    <ligand>
        <name>Zn(2+)</name>
        <dbReference type="ChEBI" id="CHEBI:29105"/>
        <label>1</label>
    </ligand>
</feature>
<dbReference type="CDD" id="cd00077">
    <property type="entry name" value="HDc"/>
    <property type="match status" value="1"/>
</dbReference>
<keyword evidence="10" id="KW-1185">Reference proteome</keyword>
<comment type="cofactor">
    <cofactor evidence="7">
        <name>a divalent metal cation</name>
        <dbReference type="ChEBI" id="CHEBI:60240"/>
    </cofactor>
    <text evidence="7">Binds 2 divalent metal cations per subunit. Site 1 may preferentially bind zinc ions, while site 2 has a preference for magnesium and/or manganese ions.</text>
</comment>
<feature type="binding site" evidence="6">
    <location>
        <position position="530"/>
    </location>
    <ligand>
        <name>Zn(2+)</name>
        <dbReference type="ChEBI" id="CHEBI:29105"/>
        <label>1</label>
    </ligand>
</feature>
<feature type="binding site" evidence="6">
    <location>
        <position position="567"/>
    </location>
    <ligand>
        <name>Zn(2+)</name>
        <dbReference type="ChEBI" id="CHEBI:29105"/>
        <label>2</label>
    </ligand>
</feature>
<dbReference type="SUPFAM" id="SSF55781">
    <property type="entry name" value="GAF domain-like"/>
    <property type="match status" value="2"/>
</dbReference>
<dbReference type="SUPFAM" id="SSF109604">
    <property type="entry name" value="HD-domain/PDEase-like"/>
    <property type="match status" value="1"/>
</dbReference>
<reference evidence="9 10" key="1">
    <citation type="submission" date="2018-03" db="EMBL/GenBank/DDBJ databases">
        <title>Draft genome sequence of Rohu Carp (Labeo rohita).</title>
        <authorList>
            <person name="Das P."/>
            <person name="Kushwaha B."/>
            <person name="Joshi C.G."/>
            <person name="Kumar D."/>
            <person name="Nagpure N.S."/>
            <person name="Sahoo L."/>
            <person name="Das S.P."/>
            <person name="Bit A."/>
            <person name="Patnaik S."/>
            <person name="Meher P.K."/>
            <person name="Jayasankar P."/>
            <person name="Koringa P.G."/>
            <person name="Patel N.V."/>
            <person name="Hinsu A.T."/>
            <person name="Kumar R."/>
            <person name="Pandey M."/>
            <person name="Agarwal S."/>
            <person name="Srivastava S."/>
            <person name="Singh M."/>
            <person name="Iquebal M.A."/>
            <person name="Jaiswal S."/>
            <person name="Angadi U.B."/>
            <person name="Kumar N."/>
            <person name="Raza M."/>
            <person name="Shah T.M."/>
            <person name="Rai A."/>
            <person name="Jena J.K."/>
        </authorList>
    </citation>
    <scope>NUCLEOTIDE SEQUENCE [LARGE SCALE GENOMIC DNA]</scope>
    <source>
        <strain evidence="9">DASCIFA01</strain>
        <tissue evidence="9">Testis</tissue>
    </source>
</reference>
<dbReference type="EC" id="3.1.4.-" evidence="7"/>
<comment type="similarity">
    <text evidence="7">Belongs to the cyclic nucleotide phosphodiesterase family.</text>
</comment>
<feature type="binding site" evidence="5">
    <location>
        <position position="713"/>
    </location>
    <ligand>
        <name>AMP</name>
        <dbReference type="ChEBI" id="CHEBI:456215"/>
    </ligand>
</feature>
<keyword evidence="2 6" id="KW-0479">Metal-binding</keyword>
<dbReference type="InterPro" id="IPR029016">
    <property type="entry name" value="GAF-like_dom_sf"/>
</dbReference>
<dbReference type="InterPro" id="IPR036971">
    <property type="entry name" value="PDEase_catalytic_dom_sf"/>
</dbReference>
<evidence type="ECO:0000256" key="7">
    <source>
        <dbReference type="RuleBase" id="RU363067"/>
    </source>
</evidence>
<evidence type="ECO:0000256" key="2">
    <source>
        <dbReference type="ARBA" id="ARBA00022723"/>
    </source>
</evidence>
<evidence type="ECO:0000256" key="4">
    <source>
        <dbReference type="PIRSR" id="PIRSR623088-1"/>
    </source>
</evidence>
<dbReference type="GO" id="GO:0004114">
    <property type="term" value="F:3',5'-cyclic-nucleotide phosphodiesterase activity"/>
    <property type="evidence" value="ECO:0007669"/>
    <property type="project" value="InterPro"/>
</dbReference>